<accession>A0A2J7PVC2</accession>
<reference evidence="1 2" key="1">
    <citation type="submission" date="2017-12" db="EMBL/GenBank/DDBJ databases">
        <title>Hemimetabolous genomes reveal molecular basis of termite eusociality.</title>
        <authorList>
            <person name="Harrison M.C."/>
            <person name="Jongepier E."/>
            <person name="Robertson H.M."/>
            <person name="Arning N."/>
            <person name="Bitard-Feildel T."/>
            <person name="Chao H."/>
            <person name="Childers C.P."/>
            <person name="Dinh H."/>
            <person name="Doddapaneni H."/>
            <person name="Dugan S."/>
            <person name="Gowin J."/>
            <person name="Greiner C."/>
            <person name="Han Y."/>
            <person name="Hu H."/>
            <person name="Hughes D.S.T."/>
            <person name="Huylmans A.-K."/>
            <person name="Kemena C."/>
            <person name="Kremer L.P.M."/>
            <person name="Lee S.L."/>
            <person name="Lopez-Ezquerra A."/>
            <person name="Mallet L."/>
            <person name="Monroy-Kuhn J.M."/>
            <person name="Moser A."/>
            <person name="Murali S.C."/>
            <person name="Muzny D.M."/>
            <person name="Otani S."/>
            <person name="Piulachs M.-D."/>
            <person name="Poelchau M."/>
            <person name="Qu J."/>
            <person name="Schaub F."/>
            <person name="Wada-Katsumata A."/>
            <person name="Worley K.C."/>
            <person name="Xie Q."/>
            <person name="Ylla G."/>
            <person name="Poulsen M."/>
            <person name="Gibbs R.A."/>
            <person name="Schal C."/>
            <person name="Richards S."/>
            <person name="Belles X."/>
            <person name="Korb J."/>
            <person name="Bornberg-Bauer E."/>
        </authorList>
    </citation>
    <scope>NUCLEOTIDE SEQUENCE [LARGE SCALE GENOMIC DNA]</scope>
    <source>
        <tissue evidence="1">Whole body</tissue>
    </source>
</reference>
<evidence type="ECO:0000313" key="1">
    <source>
        <dbReference type="EMBL" id="PNF20284.1"/>
    </source>
</evidence>
<evidence type="ECO:0000313" key="2">
    <source>
        <dbReference type="Proteomes" id="UP000235965"/>
    </source>
</evidence>
<dbReference type="STRING" id="105785.A0A2J7PVC2"/>
<evidence type="ECO:0008006" key="3">
    <source>
        <dbReference type="Google" id="ProtNLM"/>
    </source>
</evidence>
<feature type="non-terminal residue" evidence="1">
    <location>
        <position position="1"/>
    </location>
</feature>
<organism evidence="1 2">
    <name type="scientific">Cryptotermes secundus</name>
    <dbReference type="NCBI Taxonomy" id="105785"/>
    <lineage>
        <taxon>Eukaryota</taxon>
        <taxon>Metazoa</taxon>
        <taxon>Ecdysozoa</taxon>
        <taxon>Arthropoda</taxon>
        <taxon>Hexapoda</taxon>
        <taxon>Insecta</taxon>
        <taxon>Pterygota</taxon>
        <taxon>Neoptera</taxon>
        <taxon>Polyneoptera</taxon>
        <taxon>Dictyoptera</taxon>
        <taxon>Blattodea</taxon>
        <taxon>Blattoidea</taxon>
        <taxon>Termitoidae</taxon>
        <taxon>Kalotermitidae</taxon>
        <taxon>Cryptotermitinae</taxon>
        <taxon>Cryptotermes</taxon>
    </lineage>
</organism>
<name>A0A2J7PVC2_9NEOP</name>
<comment type="caution">
    <text evidence="1">The sequence shown here is derived from an EMBL/GenBank/DDBJ whole genome shotgun (WGS) entry which is preliminary data.</text>
</comment>
<dbReference type="EMBL" id="NEVH01020965">
    <property type="protein sequence ID" value="PNF20284.1"/>
    <property type="molecule type" value="Genomic_DNA"/>
</dbReference>
<sequence length="208" mass="24276">VSEVKRVEFVSERISYIILKGRCCDITVTNVQAPTEDKIDDIKERFYEELEHVFDKFLKYPMKILLGDFNAKVGREDIFKPTIGNESLHEISNDNGVRVVNFATSENLAVKSTMFPHRNIHKFTWTSPDGKIHNQIDHILIDRRRHSSILDVTTFKAADFNTDHYLVVAKVRERLALSKETTHRVHMDRFNLKKLNEVEGKEQYCVEI</sequence>
<protein>
    <recommendedName>
        <fullName evidence="3">Endonuclease/exonuclease/phosphatase domain-containing protein</fullName>
    </recommendedName>
</protein>
<dbReference type="AlphaFoldDB" id="A0A2J7PVC2"/>
<dbReference type="InParanoid" id="A0A2J7PVC2"/>
<dbReference type="InterPro" id="IPR036691">
    <property type="entry name" value="Endo/exonu/phosph_ase_sf"/>
</dbReference>
<dbReference type="SUPFAM" id="SSF56219">
    <property type="entry name" value="DNase I-like"/>
    <property type="match status" value="1"/>
</dbReference>
<dbReference type="Gene3D" id="3.60.10.10">
    <property type="entry name" value="Endonuclease/exonuclease/phosphatase"/>
    <property type="match status" value="1"/>
</dbReference>
<gene>
    <name evidence="1" type="ORF">B7P43_G14727</name>
</gene>
<dbReference type="Proteomes" id="UP000235965">
    <property type="component" value="Unassembled WGS sequence"/>
</dbReference>
<proteinExistence type="predicted"/>
<keyword evidence="2" id="KW-1185">Reference proteome</keyword>